<proteinExistence type="predicted"/>
<name>A0A1D6G4R7_MAIZE</name>
<organism evidence="2">
    <name type="scientific">Zea mays</name>
    <name type="common">Maize</name>
    <dbReference type="NCBI Taxonomy" id="4577"/>
    <lineage>
        <taxon>Eukaryota</taxon>
        <taxon>Viridiplantae</taxon>
        <taxon>Streptophyta</taxon>
        <taxon>Embryophyta</taxon>
        <taxon>Tracheophyta</taxon>
        <taxon>Spermatophyta</taxon>
        <taxon>Magnoliopsida</taxon>
        <taxon>Liliopsida</taxon>
        <taxon>Poales</taxon>
        <taxon>Poaceae</taxon>
        <taxon>PACMAD clade</taxon>
        <taxon>Panicoideae</taxon>
        <taxon>Andropogonodae</taxon>
        <taxon>Andropogoneae</taxon>
        <taxon>Tripsacinae</taxon>
        <taxon>Zea</taxon>
    </lineage>
</organism>
<feature type="region of interest" description="Disordered" evidence="1">
    <location>
        <begin position="1"/>
        <end position="43"/>
    </location>
</feature>
<feature type="compositionally biased region" description="Gly residues" evidence="1">
    <location>
        <begin position="1"/>
        <end position="11"/>
    </location>
</feature>
<dbReference type="EMBL" id="CM000784">
    <property type="protein sequence ID" value="AQK98282.1"/>
    <property type="molecule type" value="Genomic_DNA"/>
</dbReference>
<feature type="compositionally biased region" description="Basic residues" evidence="1">
    <location>
        <begin position="59"/>
        <end position="75"/>
    </location>
</feature>
<dbReference type="AlphaFoldDB" id="A0A1D6G4R7"/>
<sequence>MAAGAGGGDGGPACDPVHPGHGRADGPGRAADQVPRRHQRRGRLRVRASVGVRLVGGAGRHHGLLHGGRRGRAAVRGRERQVRERQAGADRGQVRDAHASGVGPLHALHGAVLPGQRPPVRQELNESNS</sequence>
<evidence type="ECO:0000256" key="1">
    <source>
        <dbReference type="SAM" id="MobiDB-lite"/>
    </source>
</evidence>
<feature type="region of interest" description="Disordered" evidence="1">
    <location>
        <begin position="58"/>
        <end position="129"/>
    </location>
</feature>
<protein>
    <submittedName>
        <fullName evidence="2">Tetratricopeptide repeat (TPR)-like superfamily protein</fullName>
    </submittedName>
</protein>
<gene>
    <name evidence="2" type="ORF">ZEAMMB73_Zm00001d011901</name>
</gene>
<accession>A0A1D6G4R7</accession>
<feature type="compositionally biased region" description="Basic and acidic residues" evidence="1">
    <location>
        <begin position="76"/>
        <end position="98"/>
    </location>
</feature>
<evidence type="ECO:0000313" key="2">
    <source>
        <dbReference type="EMBL" id="AQK98282.1"/>
    </source>
</evidence>
<reference evidence="2" key="1">
    <citation type="submission" date="2015-12" db="EMBL/GenBank/DDBJ databases">
        <title>Update maize B73 reference genome by single molecule sequencing technologies.</title>
        <authorList>
            <consortium name="Maize Genome Sequencing Project"/>
            <person name="Ware D."/>
        </authorList>
    </citation>
    <scope>NUCLEOTIDE SEQUENCE</scope>
    <source>
        <tissue evidence="2">Seedling</tissue>
    </source>
</reference>